<organism evidence="1">
    <name type="scientific">viral metagenome</name>
    <dbReference type="NCBI Taxonomy" id="1070528"/>
    <lineage>
        <taxon>unclassified sequences</taxon>
        <taxon>metagenomes</taxon>
        <taxon>organismal metagenomes</taxon>
    </lineage>
</organism>
<dbReference type="AlphaFoldDB" id="A0A6C0H3A9"/>
<accession>A0A6C0H3A9</accession>
<proteinExistence type="predicted"/>
<protein>
    <submittedName>
        <fullName evidence="1">Uncharacterized protein</fullName>
    </submittedName>
</protein>
<sequence length="75" mass="8556">MTNGTHNCVVAKEVQDLLRKSFPHISEEIIKNARESSTFSWAEGENGADTYTYDEEIESICFMASKKLKMIKQPK</sequence>
<name>A0A6C0H3A9_9ZZZZ</name>
<reference evidence="1" key="1">
    <citation type="journal article" date="2020" name="Nature">
        <title>Giant virus diversity and host interactions through global metagenomics.</title>
        <authorList>
            <person name="Schulz F."/>
            <person name="Roux S."/>
            <person name="Paez-Espino D."/>
            <person name="Jungbluth S."/>
            <person name="Walsh D.A."/>
            <person name="Denef V.J."/>
            <person name="McMahon K.D."/>
            <person name="Konstantinidis K.T."/>
            <person name="Eloe-Fadrosh E.A."/>
            <person name="Kyrpides N.C."/>
            <person name="Woyke T."/>
        </authorList>
    </citation>
    <scope>NUCLEOTIDE SEQUENCE</scope>
    <source>
        <strain evidence="1">GVMAG-M-3300023179-62</strain>
    </source>
</reference>
<evidence type="ECO:0000313" key="1">
    <source>
        <dbReference type="EMBL" id="QHT74870.1"/>
    </source>
</evidence>
<dbReference type="EMBL" id="MN739859">
    <property type="protein sequence ID" value="QHT74870.1"/>
    <property type="molecule type" value="Genomic_DNA"/>
</dbReference>